<dbReference type="PANTHER" id="PTHR48055:SF36">
    <property type="entry name" value="PROTEIN KINASE, PLANT-TYPE, PUTATIVE-RELATED"/>
    <property type="match status" value="1"/>
</dbReference>
<keyword evidence="2" id="KW-1185">Reference proteome</keyword>
<organism evidence="1 2">
    <name type="scientific">Citrus unshiu</name>
    <name type="common">Satsuma mandarin</name>
    <name type="synonym">Citrus nobilis var. unshiu</name>
    <dbReference type="NCBI Taxonomy" id="55188"/>
    <lineage>
        <taxon>Eukaryota</taxon>
        <taxon>Viridiplantae</taxon>
        <taxon>Streptophyta</taxon>
        <taxon>Embryophyta</taxon>
        <taxon>Tracheophyta</taxon>
        <taxon>Spermatophyta</taxon>
        <taxon>Magnoliopsida</taxon>
        <taxon>eudicotyledons</taxon>
        <taxon>Gunneridae</taxon>
        <taxon>Pentapetalae</taxon>
        <taxon>rosids</taxon>
        <taxon>malvids</taxon>
        <taxon>Sapindales</taxon>
        <taxon>Rutaceae</taxon>
        <taxon>Aurantioideae</taxon>
        <taxon>Citrus</taxon>
    </lineage>
</organism>
<name>A0A2H5QTY0_CITUN</name>
<dbReference type="GO" id="GO:0016020">
    <property type="term" value="C:membrane"/>
    <property type="evidence" value="ECO:0007669"/>
    <property type="project" value="TreeGrafter"/>
</dbReference>
<comment type="caution">
    <text evidence="1">The sequence shown here is derived from an EMBL/GenBank/DDBJ whole genome shotgun (WGS) entry which is preliminary data.</text>
</comment>
<dbReference type="Proteomes" id="UP000236630">
    <property type="component" value="Unassembled WGS sequence"/>
</dbReference>
<accession>A0A2H5QTY0</accession>
<dbReference type="PANTHER" id="PTHR48055">
    <property type="entry name" value="LEUCINE-RICH REPEAT RECEPTOR PROTEIN KINASE EMS1"/>
    <property type="match status" value="1"/>
</dbReference>
<dbReference type="AlphaFoldDB" id="A0A2H5QTY0"/>
<dbReference type="EMBL" id="BDQV01000809">
    <property type="protein sequence ID" value="GAY68072.1"/>
    <property type="molecule type" value="Genomic_DNA"/>
</dbReference>
<evidence type="ECO:0000313" key="2">
    <source>
        <dbReference type="Proteomes" id="UP000236630"/>
    </source>
</evidence>
<evidence type="ECO:0008006" key="3">
    <source>
        <dbReference type="Google" id="ProtNLM"/>
    </source>
</evidence>
<proteinExistence type="predicted"/>
<dbReference type="InterPro" id="IPR051564">
    <property type="entry name" value="LRR_receptor-like_kinase"/>
</dbReference>
<gene>
    <name evidence="1" type="ORF">CUMW_261300</name>
</gene>
<sequence>MLMETFTKKKPTDVVAELSLKCWINDFGEERHFAVKKQCVLSILSLALECTMESPEERIDAKDIVTRLLEIRDKLTKSLANLN</sequence>
<protein>
    <recommendedName>
        <fullName evidence="3">Serine-threonine/tyrosine-protein kinase catalytic domain-containing protein</fullName>
    </recommendedName>
</protein>
<reference evidence="1 2" key="1">
    <citation type="journal article" date="2017" name="Front. Genet.">
        <title>Draft sequencing of the heterozygous diploid genome of Satsuma (Citrus unshiu Marc.) using a hybrid assembly approach.</title>
        <authorList>
            <person name="Shimizu T."/>
            <person name="Tanizawa Y."/>
            <person name="Mochizuki T."/>
            <person name="Nagasaki H."/>
            <person name="Yoshioka T."/>
            <person name="Toyoda A."/>
            <person name="Fujiyama A."/>
            <person name="Kaminuma E."/>
            <person name="Nakamura Y."/>
        </authorList>
    </citation>
    <scope>NUCLEOTIDE SEQUENCE [LARGE SCALE GENOMIC DNA]</scope>
    <source>
        <strain evidence="2">cv. Miyagawa wase</strain>
    </source>
</reference>
<evidence type="ECO:0000313" key="1">
    <source>
        <dbReference type="EMBL" id="GAY68072.1"/>
    </source>
</evidence>
<dbReference type="Gene3D" id="1.10.510.10">
    <property type="entry name" value="Transferase(Phosphotransferase) domain 1"/>
    <property type="match status" value="1"/>
</dbReference>
<feature type="non-terminal residue" evidence="1">
    <location>
        <position position="83"/>
    </location>
</feature>